<dbReference type="InterPro" id="IPR013762">
    <property type="entry name" value="Integrase-like_cat_sf"/>
</dbReference>
<dbReference type="InterPro" id="IPR002104">
    <property type="entry name" value="Integrase_catalytic"/>
</dbReference>
<dbReference type="SUPFAM" id="SSF56349">
    <property type="entry name" value="DNA breaking-rejoining enzymes"/>
    <property type="match status" value="1"/>
</dbReference>
<evidence type="ECO:0000256" key="1">
    <source>
        <dbReference type="ARBA" id="ARBA00023172"/>
    </source>
</evidence>
<dbReference type="PROSITE" id="PS51898">
    <property type="entry name" value="TYR_RECOMBINASE"/>
    <property type="match status" value="1"/>
</dbReference>
<feature type="compositionally biased region" description="Basic and acidic residues" evidence="2">
    <location>
        <begin position="527"/>
        <end position="544"/>
    </location>
</feature>
<organism evidence="4 5">
    <name type="scientific">Dyella humi</name>
    <dbReference type="NCBI Taxonomy" id="1770547"/>
    <lineage>
        <taxon>Bacteria</taxon>
        <taxon>Pseudomonadati</taxon>
        <taxon>Pseudomonadota</taxon>
        <taxon>Gammaproteobacteria</taxon>
        <taxon>Lysobacterales</taxon>
        <taxon>Rhodanobacteraceae</taxon>
        <taxon>Dyella</taxon>
    </lineage>
</organism>
<dbReference type="Proteomes" id="UP001620409">
    <property type="component" value="Unassembled WGS sequence"/>
</dbReference>
<dbReference type="RefSeq" id="WP_380010194.1">
    <property type="nucleotide sequence ID" value="NZ_JADIKI010000022.1"/>
</dbReference>
<evidence type="ECO:0000313" key="4">
    <source>
        <dbReference type="EMBL" id="MFK2854878.1"/>
    </source>
</evidence>
<protein>
    <recommendedName>
        <fullName evidence="3">Tyr recombinase domain-containing protein</fullName>
    </recommendedName>
</protein>
<proteinExistence type="predicted"/>
<dbReference type="InterPro" id="IPR011010">
    <property type="entry name" value="DNA_brk_join_enz"/>
</dbReference>
<comment type="caution">
    <text evidence="4">The sequence shown here is derived from an EMBL/GenBank/DDBJ whole genome shotgun (WGS) entry which is preliminary data.</text>
</comment>
<dbReference type="Gene3D" id="1.10.443.10">
    <property type="entry name" value="Intergrase catalytic core"/>
    <property type="match status" value="1"/>
</dbReference>
<sequence length="554" mass="63171">MKQQSVIEDIASHHFEVTRIVARSTDDRNAILAMLEKEGWFKNYNPPFSRHESLPHLTSPPPVALPIVPASMQPLPESVLTITAEPLVSRQWASCGEVTGDAQPKETTANAIKPVVEPTPEKCSSEEKAENIPKSSEYFSVLAKAYVDNKLRSAKTPGQRESAFDAYRAFTLFLRIIGDKRVDAVSTADISKFANALERWPKGGVDKPCYSEMNARGIVRYAERNKLETLGLATQRKHILYLDVLFNDALDCKHTRSGPMRLLDMSRYEEKIPRKKKDFSKKNIETVFDASILATIKDPLMYWGPLIAMYTGMRCQEVAQLYTDNIERVEMLDENDNPIELLCIDISPDEKGQSIKSIHSRRLLPVHSKLIEAGLEKYVEDIRKYGSPYLFPCQNWSGYKRKKQLSGWFNGDHLRETCGIDNKRITLHCFRHTLTTMADRRNVPRGVVVSINGHSDGRGVDERFYRQRADALECREALEKLPFPELNLPVYVPGRFDVYLNTLKVTEESIQRRIAEGIPLPRKRGRPSKDPERLCEEGPWKESHVGQQVKTDEE</sequence>
<keyword evidence="1" id="KW-0233">DNA recombination</keyword>
<evidence type="ECO:0000313" key="5">
    <source>
        <dbReference type="Proteomes" id="UP001620409"/>
    </source>
</evidence>
<feature type="compositionally biased region" description="Polar residues" evidence="2">
    <location>
        <begin position="545"/>
        <end position="554"/>
    </location>
</feature>
<dbReference type="EMBL" id="JADIKI010000022">
    <property type="protein sequence ID" value="MFK2854878.1"/>
    <property type="molecule type" value="Genomic_DNA"/>
</dbReference>
<evidence type="ECO:0000259" key="3">
    <source>
        <dbReference type="PROSITE" id="PS51898"/>
    </source>
</evidence>
<name>A0ABW8IJC6_9GAMM</name>
<evidence type="ECO:0000256" key="2">
    <source>
        <dbReference type="SAM" id="MobiDB-lite"/>
    </source>
</evidence>
<dbReference type="CDD" id="cd01184">
    <property type="entry name" value="INT_C_like_1"/>
    <property type="match status" value="1"/>
</dbReference>
<keyword evidence="5" id="KW-1185">Reference proteome</keyword>
<gene>
    <name evidence="4" type="ORF">ISP18_09780</name>
</gene>
<reference evidence="4 5" key="1">
    <citation type="submission" date="2020-10" db="EMBL/GenBank/DDBJ databases">
        <title>Phylogeny of dyella-like bacteria.</title>
        <authorList>
            <person name="Fu J."/>
        </authorList>
    </citation>
    <scope>NUCLEOTIDE SEQUENCE [LARGE SCALE GENOMIC DNA]</scope>
    <source>
        <strain evidence="4 5">DHG40</strain>
    </source>
</reference>
<feature type="region of interest" description="Disordered" evidence="2">
    <location>
        <begin position="519"/>
        <end position="554"/>
    </location>
</feature>
<feature type="domain" description="Tyr recombinase" evidence="3">
    <location>
        <begin position="274"/>
        <end position="479"/>
    </location>
</feature>
<accession>A0ABW8IJC6</accession>